<reference evidence="1 2" key="1">
    <citation type="submission" date="2019-03" db="EMBL/GenBank/DDBJ databases">
        <title>Single cell metagenomics reveals metabolic interactions within the superorganism composed of flagellate Streblomastix strix and complex community of Bacteroidetes bacteria on its surface.</title>
        <authorList>
            <person name="Treitli S.C."/>
            <person name="Kolisko M."/>
            <person name="Husnik F."/>
            <person name="Keeling P."/>
            <person name="Hampl V."/>
        </authorList>
    </citation>
    <scope>NUCLEOTIDE SEQUENCE [LARGE SCALE GENOMIC DNA]</scope>
    <source>
        <strain evidence="1">ST1C</strain>
    </source>
</reference>
<dbReference type="AlphaFoldDB" id="A0A5J4UHQ0"/>
<dbReference type="EMBL" id="SNRW01015869">
    <property type="protein sequence ID" value="KAA6369947.1"/>
    <property type="molecule type" value="Genomic_DNA"/>
</dbReference>
<sequence>MGVPGTLSNCLSIGERDQKANSSQMKNYKYNQLHYQCRYALQELKRQRTQIYQYRSEMIKNKEQQFAFHRNNLSREKDMILRKHFQQSPTNFIHLFWTENWKRADQKYISKRLERLVQTLGVWNATANSIGHASSTELIARSFDGRTINRFTRHTLDLKMNNRFYVFAVDKEQDSITSTLVKNHGKKQATQIVSEQKGEARVSDGDSCFNSFPPDHFVPFHR</sequence>
<dbReference type="Proteomes" id="UP000324800">
    <property type="component" value="Unassembled WGS sequence"/>
</dbReference>
<accession>A0A5J4UHQ0</accession>
<comment type="caution">
    <text evidence="1">The sequence shown here is derived from an EMBL/GenBank/DDBJ whole genome shotgun (WGS) entry which is preliminary data.</text>
</comment>
<protein>
    <submittedName>
        <fullName evidence="1">Uncharacterized protein</fullName>
    </submittedName>
</protein>
<name>A0A5J4UHQ0_9EUKA</name>
<evidence type="ECO:0000313" key="2">
    <source>
        <dbReference type="Proteomes" id="UP000324800"/>
    </source>
</evidence>
<proteinExistence type="predicted"/>
<gene>
    <name evidence="1" type="ORF">EZS28_034526</name>
</gene>
<organism evidence="1 2">
    <name type="scientific">Streblomastix strix</name>
    <dbReference type="NCBI Taxonomy" id="222440"/>
    <lineage>
        <taxon>Eukaryota</taxon>
        <taxon>Metamonada</taxon>
        <taxon>Preaxostyla</taxon>
        <taxon>Oxymonadida</taxon>
        <taxon>Streblomastigidae</taxon>
        <taxon>Streblomastix</taxon>
    </lineage>
</organism>
<evidence type="ECO:0000313" key="1">
    <source>
        <dbReference type="EMBL" id="KAA6369947.1"/>
    </source>
</evidence>